<dbReference type="Gene3D" id="3.50.4.10">
    <property type="entry name" value="Hepatocyte Growth Factor"/>
    <property type="match status" value="1"/>
</dbReference>
<feature type="signal peptide" evidence="3">
    <location>
        <begin position="1"/>
        <end position="20"/>
    </location>
</feature>
<evidence type="ECO:0000256" key="2">
    <source>
        <dbReference type="ARBA" id="ARBA00023157"/>
    </source>
</evidence>
<evidence type="ECO:0000313" key="6">
    <source>
        <dbReference type="Proteomes" id="UP000318571"/>
    </source>
</evidence>
<reference evidence="5 6" key="1">
    <citation type="journal article" date="2018" name="Nat. Ecol. Evol.">
        <title>Genomic signatures of mitonuclear coevolution across populations of Tigriopus californicus.</title>
        <authorList>
            <person name="Barreto F.S."/>
            <person name="Watson E.T."/>
            <person name="Lima T.G."/>
            <person name="Willett C.S."/>
            <person name="Edmands S."/>
            <person name="Li W."/>
            <person name="Burton R.S."/>
        </authorList>
    </citation>
    <scope>NUCLEOTIDE SEQUENCE [LARGE SCALE GENOMIC DNA]</scope>
    <source>
        <strain evidence="5 6">San Diego</strain>
    </source>
</reference>
<gene>
    <name evidence="5" type="ORF">TCAL_06582</name>
</gene>
<evidence type="ECO:0000259" key="4">
    <source>
        <dbReference type="SMART" id="SM00223"/>
    </source>
</evidence>
<sequence length="270" mass="29757">MFKVWIQLSSIFVVLATVRCDSCFVFDTDFASSNVNDGLSTMVNSAGECQSLCQSSSACNYWSWVGPEYTVNYNYVRSCWLKSDAPELVPSKGVVSGPKICDSASECCEEILLDTSGMGDFYQGQRLGYYKKYLDTASGRFVYQQVGGDQFMYYLESQGIWMVGETVGQDLGGILNRGDSQCPEDLTPEWEYWSTGFEEWDNDWGMAATCQNGGPTQPPNAESCSYGTICESCAITHEQDGILYCCSVGCDYGWIDVGMQNGNVVCSCGH</sequence>
<keyword evidence="3" id="KW-0732">Signal</keyword>
<dbReference type="AlphaFoldDB" id="A0A553PPS3"/>
<dbReference type="OrthoDB" id="283575at2759"/>
<dbReference type="InterPro" id="IPR000177">
    <property type="entry name" value="Apple"/>
</dbReference>
<dbReference type="GO" id="GO:0005576">
    <property type="term" value="C:extracellular region"/>
    <property type="evidence" value="ECO:0007669"/>
    <property type="project" value="InterPro"/>
</dbReference>
<keyword evidence="1" id="KW-0677">Repeat</keyword>
<evidence type="ECO:0000313" key="5">
    <source>
        <dbReference type="EMBL" id="TRY79651.1"/>
    </source>
</evidence>
<organism evidence="5 6">
    <name type="scientific">Tigriopus californicus</name>
    <name type="common">Marine copepod</name>
    <dbReference type="NCBI Taxonomy" id="6832"/>
    <lineage>
        <taxon>Eukaryota</taxon>
        <taxon>Metazoa</taxon>
        <taxon>Ecdysozoa</taxon>
        <taxon>Arthropoda</taxon>
        <taxon>Crustacea</taxon>
        <taxon>Multicrustacea</taxon>
        <taxon>Hexanauplia</taxon>
        <taxon>Copepoda</taxon>
        <taxon>Harpacticoida</taxon>
        <taxon>Harpacticidae</taxon>
        <taxon>Tigriopus</taxon>
    </lineage>
</organism>
<dbReference type="InterPro" id="IPR003609">
    <property type="entry name" value="Pan_app"/>
</dbReference>
<dbReference type="EMBL" id="VCGU01000002">
    <property type="protein sequence ID" value="TRY79651.1"/>
    <property type="molecule type" value="Genomic_DNA"/>
</dbReference>
<keyword evidence="2" id="KW-1015">Disulfide bond</keyword>
<dbReference type="CDD" id="cd01100">
    <property type="entry name" value="APPLE_Factor_XI_like"/>
    <property type="match status" value="1"/>
</dbReference>
<evidence type="ECO:0000256" key="3">
    <source>
        <dbReference type="SAM" id="SignalP"/>
    </source>
</evidence>
<protein>
    <recommendedName>
        <fullName evidence="4">Apple domain-containing protein</fullName>
    </recommendedName>
</protein>
<accession>A0A553PPS3</accession>
<keyword evidence="6" id="KW-1185">Reference proteome</keyword>
<feature type="chain" id="PRO_5021779131" description="Apple domain-containing protein" evidence="3">
    <location>
        <begin position="21"/>
        <end position="270"/>
    </location>
</feature>
<dbReference type="GO" id="GO:0006508">
    <property type="term" value="P:proteolysis"/>
    <property type="evidence" value="ECO:0007669"/>
    <property type="project" value="InterPro"/>
</dbReference>
<dbReference type="SUPFAM" id="SSF57414">
    <property type="entry name" value="Hairpin loop containing domain-like"/>
    <property type="match status" value="1"/>
</dbReference>
<dbReference type="Proteomes" id="UP000318571">
    <property type="component" value="Chromosome 6"/>
</dbReference>
<proteinExistence type="predicted"/>
<name>A0A553PPS3_TIGCA</name>
<evidence type="ECO:0000256" key="1">
    <source>
        <dbReference type="ARBA" id="ARBA00022737"/>
    </source>
</evidence>
<dbReference type="SMART" id="SM00223">
    <property type="entry name" value="APPLE"/>
    <property type="match status" value="1"/>
</dbReference>
<comment type="caution">
    <text evidence="5">The sequence shown here is derived from an EMBL/GenBank/DDBJ whole genome shotgun (WGS) entry which is preliminary data.</text>
</comment>
<dbReference type="Pfam" id="PF14295">
    <property type="entry name" value="PAN_4"/>
    <property type="match status" value="1"/>
</dbReference>
<feature type="domain" description="Apple" evidence="4">
    <location>
        <begin position="23"/>
        <end position="101"/>
    </location>
</feature>